<organism evidence="2 3">
    <name type="scientific">Echinicola soli</name>
    <dbReference type="NCBI Taxonomy" id="2591634"/>
    <lineage>
        <taxon>Bacteria</taxon>
        <taxon>Pseudomonadati</taxon>
        <taxon>Bacteroidota</taxon>
        <taxon>Cytophagia</taxon>
        <taxon>Cytophagales</taxon>
        <taxon>Cyclobacteriaceae</taxon>
        <taxon>Echinicola</taxon>
    </lineage>
</organism>
<keyword evidence="1" id="KW-0732">Signal</keyword>
<evidence type="ECO:0000256" key="1">
    <source>
        <dbReference type="SAM" id="SignalP"/>
    </source>
</evidence>
<dbReference type="AlphaFoldDB" id="A0A514CME3"/>
<dbReference type="KEGG" id="echi:FKX85_18875"/>
<feature type="signal peptide" evidence="1">
    <location>
        <begin position="1"/>
        <end position="24"/>
    </location>
</feature>
<reference evidence="2 3" key="1">
    <citation type="submission" date="2019-06" db="EMBL/GenBank/DDBJ databases">
        <title>Echinicola alkalisoli sp. nov. isolated from saline soil.</title>
        <authorList>
            <person name="Sun J.-Q."/>
            <person name="Xu L."/>
        </authorList>
    </citation>
    <scope>NUCLEOTIDE SEQUENCE [LARGE SCALE GENOMIC DNA]</scope>
    <source>
        <strain evidence="2 3">LN3S3</strain>
    </source>
</reference>
<feature type="chain" id="PRO_5021787383" description="Transporter" evidence="1">
    <location>
        <begin position="25"/>
        <end position="364"/>
    </location>
</feature>
<accession>A0A514CME3</accession>
<sequence length="364" mass="41473">MRKKLFILFIIILSLPLLSNEAKACDSCNFFEYSLLQNRSYIGLFYRHRQFGGYDQYGYSSPSPGTALVTSKLPAGFENGVVAKYTPNARKAASPSIDQDLIVMHEPEGTGLYVNKTDQDWETYETVELRGNFTWKNKWNFTFILPFESNRIHYQKMLDLPNPVQDTTLTVHGWGDMTVAADYIHYIYNTKARHTFRPGLAIVVPTGQSNKVASNNSPFDPIIQPGTGSWSYVARFNYQLFYTKTGLNTGFSYKQSTEGAQNYQFGSSFNASAIGFHQISLQDDWMLIPNAGAYYEQSHKDTWTDEKQQLTGGKVVFAQAGLDVNRQEWTLSLMWQTPVYQDLNGNQIHHQNRISIGFIKAFKL</sequence>
<evidence type="ECO:0008006" key="4">
    <source>
        <dbReference type="Google" id="ProtNLM"/>
    </source>
</evidence>
<dbReference type="OrthoDB" id="1405967at2"/>
<name>A0A514CME3_9BACT</name>
<gene>
    <name evidence="2" type="ORF">FKX85_18875</name>
</gene>
<proteinExistence type="predicted"/>
<evidence type="ECO:0000313" key="2">
    <source>
        <dbReference type="EMBL" id="QDH80995.1"/>
    </source>
</evidence>
<protein>
    <recommendedName>
        <fullName evidence="4">Transporter</fullName>
    </recommendedName>
</protein>
<dbReference type="EMBL" id="CP041253">
    <property type="protein sequence ID" value="QDH80995.1"/>
    <property type="molecule type" value="Genomic_DNA"/>
</dbReference>
<keyword evidence="3" id="KW-1185">Reference proteome</keyword>
<evidence type="ECO:0000313" key="3">
    <source>
        <dbReference type="Proteomes" id="UP000316614"/>
    </source>
</evidence>
<dbReference type="Proteomes" id="UP000316614">
    <property type="component" value="Chromosome"/>
</dbReference>